<name>A0AA39GWM5_9BILA</name>
<comment type="caution">
    <text evidence="2">The sequence shown here is derived from an EMBL/GenBank/DDBJ whole genome shotgun (WGS) entry which is preliminary data.</text>
</comment>
<feature type="region of interest" description="Disordered" evidence="1">
    <location>
        <begin position="242"/>
        <end position="278"/>
    </location>
</feature>
<evidence type="ECO:0000313" key="2">
    <source>
        <dbReference type="EMBL" id="KAK0394496.1"/>
    </source>
</evidence>
<keyword evidence="3" id="KW-1185">Reference proteome</keyword>
<sequence>MSVDEIMNREFVHRQIGPDLPPTIDPVYFLVKSISIVVILRPRATLKQIKQSLRDIYQEDLDWEAVEMMVMVLTDQHVLARNEKGQFTADAVYIQRRDWIIMRRVLAWKSAGGSAGYRRRLKEDWHLHCLPHRVKFFDILLSHGGDKKFLRLETLAGDLKKFFDLQHCQFYWLIYLMCGTATDALENVFCEDVTFMKNAHQHISIKIKGTVAERQNQFIREYAEHGKSIQFTKHRKTWTVTSDLQPEHPPLNLRMSGRPPRDDDGEPVAFPFGIPPNP</sequence>
<dbReference type="Proteomes" id="UP001175271">
    <property type="component" value="Unassembled WGS sequence"/>
</dbReference>
<gene>
    <name evidence="2" type="ORF">QR680_000772</name>
</gene>
<proteinExistence type="predicted"/>
<evidence type="ECO:0000313" key="3">
    <source>
        <dbReference type="Proteomes" id="UP001175271"/>
    </source>
</evidence>
<accession>A0AA39GWM5</accession>
<protein>
    <submittedName>
        <fullName evidence="2">Uncharacterized protein</fullName>
    </submittedName>
</protein>
<dbReference type="EMBL" id="JAUCMV010000005">
    <property type="protein sequence ID" value="KAK0394496.1"/>
    <property type="molecule type" value="Genomic_DNA"/>
</dbReference>
<dbReference type="AlphaFoldDB" id="A0AA39GWM5"/>
<organism evidence="2 3">
    <name type="scientific">Steinernema hermaphroditum</name>
    <dbReference type="NCBI Taxonomy" id="289476"/>
    <lineage>
        <taxon>Eukaryota</taxon>
        <taxon>Metazoa</taxon>
        <taxon>Ecdysozoa</taxon>
        <taxon>Nematoda</taxon>
        <taxon>Chromadorea</taxon>
        <taxon>Rhabditida</taxon>
        <taxon>Tylenchina</taxon>
        <taxon>Panagrolaimomorpha</taxon>
        <taxon>Strongyloidoidea</taxon>
        <taxon>Steinernematidae</taxon>
        <taxon>Steinernema</taxon>
    </lineage>
</organism>
<reference evidence="2" key="1">
    <citation type="submission" date="2023-06" db="EMBL/GenBank/DDBJ databases">
        <title>Genomic analysis of the entomopathogenic nematode Steinernema hermaphroditum.</title>
        <authorList>
            <person name="Schwarz E.M."/>
            <person name="Heppert J.K."/>
            <person name="Baniya A."/>
            <person name="Schwartz H.T."/>
            <person name="Tan C.-H."/>
            <person name="Antoshechkin I."/>
            <person name="Sternberg P.W."/>
            <person name="Goodrich-Blair H."/>
            <person name="Dillman A.R."/>
        </authorList>
    </citation>
    <scope>NUCLEOTIDE SEQUENCE</scope>
    <source>
        <strain evidence="2">PS9179</strain>
        <tissue evidence="2">Whole animal</tissue>
    </source>
</reference>
<evidence type="ECO:0000256" key="1">
    <source>
        <dbReference type="SAM" id="MobiDB-lite"/>
    </source>
</evidence>